<dbReference type="RefSeq" id="WP_119661897.1">
    <property type="nucleotide sequence ID" value="NZ_QUAL01000190.1"/>
</dbReference>
<name>A0A418KKZ9_9ACTN</name>
<feature type="domain" description="SHOCT" evidence="1">
    <location>
        <begin position="38"/>
        <end position="65"/>
    </location>
</feature>
<keyword evidence="3" id="KW-1185">Reference proteome</keyword>
<evidence type="ECO:0000313" key="3">
    <source>
        <dbReference type="Proteomes" id="UP000284057"/>
    </source>
</evidence>
<reference evidence="2 3" key="1">
    <citation type="submission" date="2018-09" db="EMBL/GenBank/DDBJ databases">
        <title>Isolation, diversity and antifungal activity of actinobacteria from wheat.</title>
        <authorList>
            <person name="Han C."/>
        </authorList>
    </citation>
    <scope>NUCLEOTIDE SEQUENCE [LARGE SCALE GENOMIC DNA]</scope>
    <source>
        <strain evidence="2 3">NEAU-YY265</strain>
    </source>
</reference>
<dbReference type="Proteomes" id="UP000284057">
    <property type="component" value="Unassembled WGS sequence"/>
</dbReference>
<sequence>MRRVAATRARGTDLLVRPPCPDLPGPIRSPGLVVDPVEQLKELDDLVTRGLLSPEEFEQQKGRILSP</sequence>
<dbReference type="EMBL" id="QUAL01000190">
    <property type="protein sequence ID" value="RIQ18207.1"/>
    <property type="molecule type" value="Genomic_DNA"/>
</dbReference>
<dbReference type="InterPro" id="IPR018649">
    <property type="entry name" value="SHOCT"/>
</dbReference>
<evidence type="ECO:0000313" key="2">
    <source>
        <dbReference type="EMBL" id="RIQ18207.1"/>
    </source>
</evidence>
<organism evidence="2 3">
    <name type="scientific">Jiangella rhizosphaerae</name>
    <dbReference type="NCBI Taxonomy" id="2293569"/>
    <lineage>
        <taxon>Bacteria</taxon>
        <taxon>Bacillati</taxon>
        <taxon>Actinomycetota</taxon>
        <taxon>Actinomycetes</taxon>
        <taxon>Jiangellales</taxon>
        <taxon>Jiangellaceae</taxon>
        <taxon>Jiangella</taxon>
    </lineage>
</organism>
<evidence type="ECO:0000259" key="1">
    <source>
        <dbReference type="Pfam" id="PF09851"/>
    </source>
</evidence>
<gene>
    <name evidence="2" type="ORF">DY240_21510</name>
</gene>
<comment type="caution">
    <text evidence="2">The sequence shown here is derived from an EMBL/GenBank/DDBJ whole genome shotgun (WGS) entry which is preliminary data.</text>
</comment>
<dbReference type="AlphaFoldDB" id="A0A418KKZ9"/>
<dbReference type="Pfam" id="PF09851">
    <property type="entry name" value="SHOCT"/>
    <property type="match status" value="1"/>
</dbReference>
<accession>A0A418KKZ9</accession>
<protein>
    <submittedName>
        <fullName evidence="2">SHOCT domain-containing protein</fullName>
    </submittedName>
</protein>
<dbReference type="OrthoDB" id="5996503at2"/>
<proteinExistence type="predicted"/>